<evidence type="ECO:0000313" key="2">
    <source>
        <dbReference type="Proteomes" id="UP000005384"/>
    </source>
</evidence>
<evidence type="ECO:0000313" key="1">
    <source>
        <dbReference type="EMBL" id="EHI58613.1"/>
    </source>
</evidence>
<dbReference type="InterPro" id="IPR036565">
    <property type="entry name" value="Mur-like_cat_sf"/>
</dbReference>
<comment type="caution">
    <text evidence="1">The sequence shown here is derived from an EMBL/GenBank/DDBJ whole genome shotgun (WGS) entry which is preliminary data.</text>
</comment>
<name>G5IIH8_9FIRM</name>
<dbReference type="OrthoDB" id="368187at2"/>
<protein>
    <submittedName>
        <fullName evidence="1">Selenium-dependent hydroxylase accessory protein YqeC</fullName>
    </submittedName>
</protein>
<dbReference type="SUPFAM" id="SSF53623">
    <property type="entry name" value="MurD-like peptide ligases, catalytic domain"/>
    <property type="match status" value="1"/>
</dbReference>
<organism evidence="1 2">
    <name type="scientific">Hungatella hathewayi WAL-18680</name>
    <dbReference type="NCBI Taxonomy" id="742737"/>
    <lineage>
        <taxon>Bacteria</taxon>
        <taxon>Bacillati</taxon>
        <taxon>Bacillota</taxon>
        <taxon>Clostridia</taxon>
        <taxon>Lachnospirales</taxon>
        <taxon>Lachnospiraceae</taxon>
        <taxon>Hungatella</taxon>
    </lineage>
</organism>
<keyword evidence="2" id="KW-1185">Reference proteome</keyword>
<dbReference type="Proteomes" id="UP000005384">
    <property type="component" value="Unassembled WGS sequence"/>
</dbReference>
<dbReference type="Gene3D" id="3.40.1190.10">
    <property type="entry name" value="Mur-like, catalytic domain"/>
    <property type="match status" value="1"/>
</dbReference>
<dbReference type="PATRIC" id="fig|742737.3.peg.3285"/>
<dbReference type="Pfam" id="PF19842">
    <property type="entry name" value="YqeC"/>
    <property type="match status" value="1"/>
</dbReference>
<dbReference type="AlphaFoldDB" id="G5IIH8"/>
<dbReference type="EMBL" id="ADLN01000092">
    <property type="protein sequence ID" value="EHI58613.1"/>
    <property type="molecule type" value="Genomic_DNA"/>
</dbReference>
<reference evidence="1 2" key="1">
    <citation type="submission" date="2011-08" db="EMBL/GenBank/DDBJ databases">
        <title>The Genome Sequence of Clostridium hathewayi WAL-18680.</title>
        <authorList>
            <consortium name="The Broad Institute Genome Sequencing Platform"/>
            <person name="Earl A."/>
            <person name="Ward D."/>
            <person name="Feldgarden M."/>
            <person name="Gevers D."/>
            <person name="Finegold S.M."/>
            <person name="Summanen P.H."/>
            <person name="Molitoris D.R."/>
            <person name="Song M."/>
            <person name="Daigneault M."/>
            <person name="Allen-Vercoe E."/>
            <person name="Young S.K."/>
            <person name="Zeng Q."/>
            <person name="Gargeya S."/>
            <person name="Fitzgerald M."/>
            <person name="Haas B."/>
            <person name="Abouelleil A."/>
            <person name="Alvarado L."/>
            <person name="Arachchi H.M."/>
            <person name="Berlin A."/>
            <person name="Brown A."/>
            <person name="Chapman S.B."/>
            <person name="Chen Z."/>
            <person name="Dunbar C."/>
            <person name="Freedman E."/>
            <person name="Gearin G."/>
            <person name="Gellesch M."/>
            <person name="Goldberg J."/>
            <person name="Griggs A."/>
            <person name="Gujja S."/>
            <person name="Heiman D."/>
            <person name="Howarth C."/>
            <person name="Larson L."/>
            <person name="Lui A."/>
            <person name="MacDonald P.J.P."/>
            <person name="Montmayeur A."/>
            <person name="Murphy C."/>
            <person name="Neiman D."/>
            <person name="Pearson M."/>
            <person name="Priest M."/>
            <person name="Roberts A."/>
            <person name="Saif S."/>
            <person name="Shea T."/>
            <person name="Shenoy N."/>
            <person name="Sisk P."/>
            <person name="Stolte C."/>
            <person name="Sykes S."/>
            <person name="Wortman J."/>
            <person name="Nusbaum C."/>
            <person name="Birren B."/>
        </authorList>
    </citation>
    <scope>NUCLEOTIDE SEQUENCE [LARGE SCALE GENOMIC DNA]</scope>
    <source>
        <strain evidence="1 2">WAL-18680</strain>
    </source>
</reference>
<gene>
    <name evidence="1" type="ORF">HMPREF9473_03306</name>
</gene>
<accession>G5IIH8</accession>
<sequence>MSIYRVDTINGESRLNELSNLWEALELDETVKIISITGAGGKTSVMFRLAEELKAMGKRVIVTTSTHILYPENYQTVLIEQASGLSQVTWKDKILVAGGSVKEASMPESGEACRKLCGMEASHIAGLAAWCDVLLIEADGSRRLPLKAPASHEPVIIPETDAVIGCAGLTSVGKAWEAGCFRPELAVELLEAAGHKPEAAIRPEDVAYILTSWNGTRKHAGERPYRIVLNQADGERELRLARQIVQEIRFTADIPIVITSNLIKTR</sequence>
<dbReference type="RefSeq" id="WP_006781285.1">
    <property type="nucleotide sequence ID" value="NZ_CP040506.1"/>
</dbReference>
<dbReference type="GO" id="GO:0005524">
    <property type="term" value="F:ATP binding"/>
    <property type="evidence" value="ECO:0007669"/>
    <property type="project" value="InterPro"/>
</dbReference>
<proteinExistence type="predicted"/>
<dbReference type="NCBIfam" id="TIGR03172">
    <property type="entry name" value="selenium cofactor biosynthesis protein YqeC"/>
    <property type="match status" value="1"/>
</dbReference>
<dbReference type="HOGENOM" id="CLU_068045_1_0_9"/>
<dbReference type="InterPro" id="IPR017587">
    <property type="entry name" value="YqeC"/>
</dbReference>